<dbReference type="SUPFAM" id="SSF56801">
    <property type="entry name" value="Acetyl-CoA synthetase-like"/>
    <property type="match status" value="1"/>
</dbReference>
<dbReference type="PANTHER" id="PTHR43767:SF1">
    <property type="entry name" value="NONRIBOSOMAL PEPTIDE SYNTHASE PES1 (EUROFUNG)-RELATED"/>
    <property type="match status" value="1"/>
</dbReference>
<comment type="caution">
    <text evidence="5">The sequence shown here is derived from an EMBL/GenBank/DDBJ whole genome shotgun (WGS) entry which is preliminary data.</text>
</comment>
<dbReference type="EMBL" id="JASITI010000001">
    <property type="protein sequence ID" value="MDK9494139.1"/>
    <property type="molecule type" value="Genomic_DNA"/>
</dbReference>
<keyword evidence="2" id="KW-0812">Transmembrane</keyword>
<evidence type="ECO:0000259" key="3">
    <source>
        <dbReference type="Pfam" id="PF00501"/>
    </source>
</evidence>
<evidence type="ECO:0000256" key="1">
    <source>
        <dbReference type="SAM" id="MobiDB-lite"/>
    </source>
</evidence>
<sequence length="676" mass="70884">MTQSPQSSQPDHPARQGADTVLHRFGEWARRTPEAPALITGDETVPYAVLDAESDRLARDLTDGNLPANGLVALALPRQSELVTALLAVLKAGGVYAVLDVADPRGGRRQLAALAPDLLIAGHADAARLDAGKGVRILHPGRGADGAAPPPPLPGPPPAPGHGGAAVLFTGAATPRPVPVGHALLLAAYEGWAETARLTPGDRHLFTAGPDTTPFAAGWTRALCSGGALVLPETAAWLPGQVWRAVRKAEVSVVHTDPAGAADLLLAQEPPASDIAPFRLAPDAELRSLRLLAVSGDRLYLDEHSAFQDRLRPGARVLNVYALTEAAGTGAWFELPQLPRPLDGPERISLLGTPFPGCRVRVLDGQLTVDPPGGGEAIATGDLGVLRPDGLLEFGGRAADRIEAEDGTRIDPYPLESEIRAHASVGTALVARVPVAGGGHRLVAYLSPPHGLPAEVLPDTARLREHLKGKVPADAVPRAVVRMRALPRTRAGREDRTQVPQPPLLLAPVAGGRGGGKYGGVRTSGTAGSQEVLPLGSALGCGAPLLGLLALSFTSVIWPGSTDLTGVPNPWAALFWILYLCESLAFGAGVVFLFSGRGPMLAQRRGRGITTAAHLAIAYLLIAWWPQDNLYRLAAKQDWPRQAALVYAFNVPLMIAALVVAIYATRKPVSPFDFDD</sequence>
<name>A0ABT7GKL5_9ACTN</name>
<dbReference type="Proteomes" id="UP001223390">
    <property type="component" value="Unassembled WGS sequence"/>
</dbReference>
<dbReference type="RefSeq" id="WP_285340060.1">
    <property type="nucleotide sequence ID" value="NZ_JASITI010000001.1"/>
</dbReference>
<feature type="transmembrane region" description="Helical" evidence="2">
    <location>
        <begin position="573"/>
        <end position="594"/>
    </location>
</feature>
<dbReference type="InterPro" id="IPR042099">
    <property type="entry name" value="ANL_N_sf"/>
</dbReference>
<feature type="domain" description="AMP-dependent synthetase/ligase" evidence="3">
    <location>
        <begin position="27"/>
        <end position="374"/>
    </location>
</feature>
<keyword evidence="2" id="KW-1133">Transmembrane helix</keyword>
<evidence type="ECO:0000313" key="5">
    <source>
        <dbReference type="EMBL" id="MDK9494139.1"/>
    </source>
</evidence>
<dbReference type="Gene3D" id="3.30.300.30">
    <property type="match status" value="1"/>
</dbReference>
<feature type="compositionally biased region" description="Pro residues" evidence="1">
    <location>
        <begin position="148"/>
        <end position="160"/>
    </location>
</feature>
<dbReference type="Gene3D" id="3.40.50.12780">
    <property type="entry name" value="N-terminal domain of ligase-like"/>
    <property type="match status" value="1"/>
</dbReference>
<evidence type="ECO:0000259" key="4">
    <source>
        <dbReference type="Pfam" id="PF13193"/>
    </source>
</evidence>
<feature type="region of interest" description="Disordered" evidence="1">
    <location>
        <begin position="140"/>
        <end position="163"/>
    </location>
</feature>
<evidence type="ECO:0000256" key="2">
    <source>
        <dbReference type="SAM" id="Phobius"/>
    </source>
</evidence>
<feature type="transmembrane region" description="Helical" evidence="2">
    <location>
        <begin position="532"/>
        <end position="553"/>
    </location>
</feature>
<dbReference type="InterPro" id="IPR045851">
    <property type="entry name" value="AMP-bd_C_sf"/>
</dbReference>
<dbReference type="InterPro" id="IPR000873">
    <property type="entry name" value="AMP-dep_synth/lig_dom"/>
</dbReference>
<dbReference type="Pfam" id="PF13193">
    <property type="entry name" value="AMP-binding_C"/>
    <property type="match status" value="1"/>
</dbReference>
<dbReference type="InterPro" id="IPR050237">
    <property type="entry name" value="ATP-dep_AMP-bd_enzyme"/>
</dbReference>
<keyword evidence="2" id="KW-0472">Membrane</keyword>
<gene>
    <name evidence="5" type="ORF">QEZ40_000005</name>
</gene>
<keyword evidence="6" id="KW-1185">Reference proteome</keyword>
<proteinExistence type="predicted"/>
<feature type="domain" description="AMP-binding enzyme C-terminal" evidence="4">
    <location>
        <begin position="415"/>
        <end position="492"/>
    </location>
</feature>
<reference evidence="5 6" key="1">
    <citation type="submission" date="2023-05" db="EMBL/GenBank/DDBJ databases">
        <title>Sequencing and Assembly of Streptomyces sp. NP73.</title>
        <authorList>
            <person name="Konwar A.N."/>
            <person name="Saikia K."/>
            <person name="Thakur D."/>
        </authorList>
    </citation>
    <scope>NUCLEOTIDE SEQUENCE [LARGE SCALE GENOMIC DNA]</scope>
    <source>
        <strain evidence="5 6">NP73</strain>
    </source>
</reference>
<dbReference type="PANTHER" id="PTHR43767">
    <property type="entry name" value="LONG-CHAIN-FATTY-ACID--COA LIGASE"/>
    <property type="match status" value="1"/>
</dbReference>
<feature type="transmembrane region" description="Helical" evidence="2">
    <location>
        <begin position="606"/>
        <end position="625"/>
    </location>
</feature>
<feature type="transmembrane region" description="Helical" evidence="2">
    <location>
        <begin position="645"/>
        <end position="664"/>
    </location>
</feature>
<dbReference type="Pfam" id="PF00501">
    <property type="entry name" value="AMP-binding"/>
    <property type="match status" value="1"/>
</dbReference>
<protein>
    <submittedName>
        <fullName evidence="5">AMP-binding protein</fullName>
    </submittedName>
</protein>
<organism evidence="5 6">
    <name type="scientific">Streptomyces katrae</name>
    <dbReference type="NCBI Taxonomy" id="68223"/>
    <lineage>
        <taxon>Bacteria</taxon>
        <taxon>Bacillati</taxon>
        <taxon>Actinomycetota</taxon>
        <taxon>Actinomycetes</taxon>
        <taxon>Kitasatosporales</taxon>
        <taxon>Streptomycetaceae</taxon>
        <taxon>Streptomyces</taxon>
    </lineage>
</organism>
<evidence type="ECO:0000313" key="6">
    <source>
        <dbReference type="Proteomes" id="UP001223390"/>
    </source>
</evidence>
<accession>A0ABT7GKL5</accession>
<dbReference type="InterPro" id="IPR025110">
    <property type="entry name" value="AMP-bd_C"/>
</dbReference>